<feature type="domain" description="SWI/SNF-like complex subunit BAF250 C-terminal" evidence="2">
    <location>
        <begin position="314"/>
        <end position="434"/>
    </location>
</feature>
<evidence type="ECO:0000259" key="2">
    <source>
        <dbReference type="Pfam" id="PF12031"/>
    </source>
</evidence>
<name>A0A1X2IJU2_9FUNG</name>
<feature type="region of interest" description="Disordered" evidence="1">
    <location>
        <begin position="86"/>
        <end position="168"/>
    </location>
</feature>
<reference evidence="3 4" key="1">
    <citation type="submission" date="2016-07" db="EMBL/GenBank/DDBJ databases">
        <title>Pervasive Adenine N6-methylation of Active Genes in Fungi.</title>
        <authorList>
            <consortium name="DOE Joint Genome Institute"/>
            <person name="Mondo S.J."/>
            <person name="Dannebaum R.O."/>
            <person name="Kuo R.C."/>
            <person name="Labutti K."/>
            <person name="Haridas S."/>
            <person name="Kuo A."/>
            <person name="Salamov A."/>
            <person name="Ahrendt S.R."/>
            <person name="Lipzen A."/>
            <person name="Sullivan W."/>
            <person name="Andreopoulos W.B."/>
            <person name="Clum A."/>
            <person name="Lindquist E."/>
            <person name="Daum C."/>
            <person name="Ramamoorthy G.K."/>
            <person name="Gryganskyi A."/>
            <person name="Culley D."/>
            <person name="Magnuson J.K."/>
            <person name="James T.Y."/>
            <person name="O'Malley M.A."/>
            <person name="Stajich J.E."/>
            <person name="Spatafora J.W."/>
            <person name="Visel A."/>
            <person name="Grigoriev I.V."/>
        </authorList>
    </citation>
    <scope>NUCLEOTIDE SEQUENCE [LARGE SCALE GENOMIC DNA]</scope>
    <source>
        <strain evidence="3 4">NRRL 1336</strain>
    </source>
</reference>
<evidence type="ECO:0000313" key="3">
    <source>
        <dbReference type="EMBL" id="ORZ17835.1"/>
    </source>
</evidence>
<evidence type="ECO:0000256" key="1">
    <source>
        <dbReference type="SAM" id="MobiDB-lite"/>
    </source>
</evidence>
<accession>A0A1X2IJU2</accession>
<organism evidence="3 4">
    <name type="scientific">Absidia repens</name>
    <dbReference type="NCBI Taxonomy" id="90262"/>
    <lineage>
        <taxon>Eukaryota</taxon>
        <taxon>Fungi</taxon>
        <taxon>Fungi incertae sedis</taxon>
        <taxon>Mucoromycota</taxon>
        <taxon>Mucoromycotina</taxon>
        <taxon>Mucoromycetes</taxon>
        <taxon>Mucorales</taxon>
        <taxon>Cunninghamellaceae</taxon>
        <taxon>Absidia</taxon>
    </lineage>
</organism>
<gene>
    <name evidence="3" type="ORF">BCR42DRAFT_412600</name>
</gene>
<dbReference type="Pfam" id="PF12031">
    <property type="entry name" value="BAF250_C"/>
    <property type="match status" value="1"/>
</dbReference>
<dbReference type="OrthoDB" id="1938591at2759"/>
<feature type="compositionally biased region" description="Low complexity" evidence="1">
    <location>
        <begin position="158"/>
        <end position="168"/>
    </location>
</feature>
<dbReference type="InterPro" id="IPR016024">
    <property type="entry name" value="ARM-type_fold"/>
</dbReference>
<dbReference type="SUPFAM" id="SSF48371">
    <property type="entry name" value="ARM repeat"/>
    <property type="match status" value="1"/>
</dbReference>
<dbReference type="STRING" id="90262.A0A1X2IJU2"/>
<feature type="compositionally biased region" description="Polar residues" evidence="1">
    <location>
        <begin position="93"/>
        <end position="112"/>
    </location>
</feature>
<dbReference type="EMBL" id="MCGE01000009">
    <property type="protein sequence ID" value="ORZ17835.1"/>
    <property type="molecule type" value="Genomic_DNA"/>
</dbReference>
<comment type="caution">
    <text evidence="3">The sequence shown here is derived from an EMBL/GenBank/DDBJ whole genome shotgun (WGS) entry which is preliminary data.</text>
</comment>
<evidence type="ECO:0000313" key="4">
    <source>
        <dbReference type="Proteomes" id="UP000193560"/>
    </source>
</evidence>
<dbReference type="AlphaFoldDB" id="A0A1X2IJU2"/>
<dbReference type="Proteomes" id="UP000193560">
    <property type="component" value="Unassembled WGS sequence"/>
</dbReference>
<dbReference type="InterPro" id="IPR033388">
    <property type="entry name" value="BAF250_C"/>
</dbReference>
<keyword evidence="4" id="KW-1185">Reference proteome</keyword>
<sequence length="687" mass="77044">MLLLEPSMADLQTSYMNIVPPAIMQSGMDSVTSTYMPLHQSMPHTNNYMVNTSNYPHMSYSPVPQMFMANATNDAYGSAFSQPPTSMKMGYPDQSSNLTSMPVQTPTMPTSSDQRHLQQQQRIARRDSSSRSMASPTTPTHPPPPSATADGRYKHSPDSVPATSTPTTVTYIPKTRQVESYGGVDLKYFEKFEIRPAIPYLEELGAVDLTALTMSLRSGTKMEMTNALNTLTTMTMQPRPLLLTHCEDLLDIILDHLQGCLFDESPMVVVTGAKASSHSYADLFELALLEMKSLIPGLEPTSSETWLSSRELRLCLFNLLRNLSFMEENLDYLSKHPRLCPILINTVQLTRQYRIRIDKDDGNLIAVTATDDDDDDNNNNNNDNTNTNTKLLRCMDILEFRKCVLTIYANIAIAITTPQYEPDTMVDALVFLIHDFVVYGTDTYYAMLAMEAWNKFSVHDSHRRILGSLLHDGDNRQPVGHLIQGIWVALVSMIRRQFHLVEMGMMVGMSSGQLGTLELVMMGLYNVVALADLAFCEQLIEADPSVAMTLLRICLTLAEANNHHFRIVAQRGMETVYALILGGGVKVTHLVKQQQQYGRTYQQPHTARKQQQQQQQSAIVFPITSADLEDEELNYKKGVSLRATSLLNTTVLQEKLMMAMLKPSSDNFILSGLNDFLDLMADMSFYD</sequence>
<proteinExistence type="predicted"/>
<protein>
    <recommendedName>
        <fullName evidence="2">SWI/SNF-like complex subunit BAF250 C-terminal domain-containing protein</fullName>
    </recommendedName>
</protein>